<gene>
    <name evidence="2" type="ORF">FZC79_20500</name>
</gene>
<evidence type="ECO:0000313" key="2">
    <source>
        <dbReference type="EMBL" id="TYR72965.1"/>
    </source>
</evidence>
<sequence length="898" mass="103728">MKTEEQYIQKTFYEEFMKEKEGKHPIAVLGEAHLEEQQKEIADLSYIRFAQGEVYFHHKDYEAAIFKWENIHNELAGWAQKNTADAFFELGQLSTAEGVYKSVQTECSSLKAEVALQLFSLYIKQENVVNADAVIKNAVSMNPDYPDVTLIAQRFFEENEDWHSATELAVNEAIRTEELRWFEILKGYVNAGVTRDIMPAYFMEMLFTLSTIDKQLFEQSITSLWKSYSGSEMFDEWITKVNLLILDIETKKEDRWHELSPLYKGTFDTLMNSGRFIKSLSPVVPGLLMAWVKITDTPHAVYAASALLSWEEMFPKSIEGWAVRKARELINSTDSKKDGFTAAMALLDEVAHWTNQHEVSIDKRHQWIMTELKNTEVHRLLVTGSSEEEIFSLVQRITGENILTELPSTPVLLKNNNRTEFRRIAENGITALGSKEEFLEESMLLRQPGSVWLQYEQPAAFLQENSLALILASNVTGASVLNMSDSILYVIDGEKRLTESIFQGLVKLKEKKPGLKVNVLLSVKHGIVPDKTISETKSLLGKYFPDAQVFQASSSEDLSAVARFHFTAPSEEERTEKLLYFVKDILKDLLRQRVDRENNLIDSIQWNKDMEKKLNGARLQLQDIEVEKAAAIKNAFVEKTSEVQGIIMEDLPKLLKKCGDYVNEESDFRTLHLSLNEEMNKRIEVYLNEKAMPKLRENLDEWISFSKEELENGQLHLEEMRDSFNAMYREERLELLCDFKVLNDWRRDADRMTSKVMKDNVNILLRRNPSQVLLKSVGKLFGSIGQNKQMLHQQYTRFIENESYEDTALRVMQRFMGQFELFQQSIERDVSIFFRGPLAELQQTSEDTKNLIADNEFEVSTLKANPETVKDPLTLFNIRQRQYELIYTTNKQPSLANV</sequence>
<dbReference type="SUPFAM" id="SSF48452">
    <property type="entry name" value="TPR-like"/>
    <property type="match status" value="1"/>
</dbReference>
<keyword evidence="1" id="KW-0175">Coiled coil</keyword>
<organism evidence="2 3">
    <name type="scientific">Rossellomorea vietnamensis</name>
    <dbReference type="NCBI Taxonomy" id="218284"/>
    <lineage>
        <taxon>Bacteria</taxon>
        <taxon>Bacillati</taxon>
        <taxon>Bacillota</taxon>
        <taxon>Bacilli</taxon>
        <taxon>Bacillales</taxon>
        <taxon>Bacillaceae</taxon>
        <taxon>Rossellomorea</taxon>
    </lineage>
</organism>
<evidence type="ECO:0000313" key="3">
    <source>
        <dbReference type="Proteomes" id="UP000323317"/>
    </source>
</evidence>
<protein>
    <submittedName>
        <fullName evidence="2">GTP-binding protein</fullName>
    </submittedName>
</protein>
<dbReference type="EMBL" id="VTEH01000023">
    <property type="protein sequence ID" value="TYR72965.1"/>
    <property type="molecule type" value="Genomic_DNA"/>
</dbReference>
<dbReference type="AlphaFoldDB" id="A0A5D4K890"/>
<accession>A0A5D4K890</accession>
<dbReference type="Gene3D" id="1.25.40.10">
    <property type="entry name" value="Tetratricopeptide repeat domain"/>
    <property type="match status" value="1"/>
</dbReference>
<dbReference type="RefSeq" id="WP_148948565.1">
    <property type="nucleotide sequence ID" value="NZ_VTEH01000023.1"/>
</dbReference>
<name>A0A5D4K890_9BACI</name>
<proteinExistence type="predicted"/>
<feature type="coiled-coil region" evidence="1">
    <location>
        <begin position="607"/>
        <end position="634"/>
    </location>
</feature>
<dbReference type="Proteomes" id="UP000323317">
    <property type="component" value="Unassembled WGS sequence"/>
</dbReference>
<reference evidence="2 3" key="1">
    <citation type="submission" date="2019-08" db="EMBL/GenBank/DDBJ databases">
        <title>Bacillus genomes from the desert of Cuatro Cienegas, Coahuila.</title>
        <authorList>
            <person name="Olmedo-Alvarez G."/>
        </authorList>
    </citation>
    <scope>NUCLEOTIDE SEQUENCE [LARGE SCALE GENOMIC DNA]</scope>
    <source>
        <strain evidence="2 3">CH40_1T</strain>
    </source>
</reference>
<dbReference type="InterPro" id="IPR011990">
    <property type="entry name" value="TPR-like_helical_dom_sf"/>
</dbReference>
<evidence type="ECO:0000256" key="1">
    <source>
        <dbReference type="SAM" id="Coils"/>
    </source>
</evidence>
<comment type="caution">
    <text evidence="2">The sequence shown here is derived from an EMBL/GenBank/DDBJ whole genome shotgun (WGS) entry which is preliminary data.</text>
</comment>